<keyword evidence="4" id="KW-0233">DNA recombination</keyword>
<keyword evidence="2" id="KW-0229">DNA integration</keyword>
<feature type="domain" description="Tyr recombinase" evidence="6">
    <location>
        <begin position="249"/>
        <end position="428"/>
    </location>
</feature>
<feature type="domain" description="Core-binding (CB)" evidence="7">
    <location>
        <begin position="140"/>
        <end position="225"/>
    </location>
</feature>
<dbReference type="GO" id="GO:0015074">
    <property type="term" value="P:DNA integration"/>
    <property type="evidence" value="ECO:0007669"/>
    <property type="project" value="UniProtKB-KW"/>
</dbReference>
<evidence type="ECO:0000313" key="8">
    <source>
        <dbReference type="EMBL" id="AML52983.1"/>
    </source>
</evidence>
<dbReference type="GO" id="GO:0006310">
    <property type="term" value="P:DNA recombination"/>
    <property type="evidence" value="ECO:0007669"/>
    <property type="project" value="UniProtKB-KW"/>
</dbReference>
<dbReference type="Gene3D" id="1.10.150.130">
    <property type="match status" value="1"/>
</dbReference>
<accession>A0A126V3W7</accession>
<evidence type="ECO:0000256" key="2">
    <source>
        <dbReference type="ARBA" id="ARBA00022908"/>
    </source>
</evidence>
<evidence type="ECO:0000259" key="6">
    <source>
        <dbReference type="PROSITE" id="PS51898"/>
    </source>
</evidence>
<gene>
    <name evidence="8" type="ORF">RC74_18525</name>
</gene>
<dbReference type="Pfam" id="PF00589">
    <property type="entry name" value="Phage_integrase"/>
    <property type="match status" value="1"/>
</dbReference>
<organism evidence="8 9">
    <name type="scientific">Falsihalocynthiibacter arcticus</name>
    <dbReference type="NCBI Taxonomy" id="1579316"/>
    <lineage>
        <taxon>Bacteria</taxon>
        <taxon>Pseudomonadati</taxon>
        <taxon>Pseudomonadota</taxon>
        <taxon>Alphaproteobacteria</taxon>
        <taxon>Rhodobacterales</taxon>
        <taxon>Roseobacteraceae</taxon>
        <taxon>Falsihalocynthiibacter</taxon>
    </lineage>
</organism>
<dbReference type="KEGG" id="hat:RC74_18525"/>
<dbReference type="PANTHER" id="PTHR30629">
    <property type="entry name" value="PROPHAGE INTEGRASE"/>
    <property type="match status" value="1"/>
</dbReference>
<dbReference type="GO" id="GO:0003677">
    <property type="term" value="F:DNA binding"/>
    <property type="evidence" value="ECO:0007669"/>
    <property type="project" value="UniProtKB-UniRule"/>
</dbReference>
<dbReference type="InterPro" id="IPR011010">
    <property type="entry name" value="DNA_brk_join_enz"/>
</dbReference>
<dbReference type="EMBL" id="CP014327">
    <property type="protein sequence ID" value="AML52983.1"/>
    <property type="molecule type" value="Genomic_DNA"/>
</dbReference>
<protein>
    <recommendedName>
        <fullName evidence="10">Tyr recombinase domain-containing protein</fullName>
    </recommendedName>
</protein>
<dbReference type="InterPro" id="IPR002104">
    <property type="entry name" value="Integrase_catalytic"/>
</dbReference>
<dbReference type="InterPro" id="IPR044068">
    <property type="entry name" value="CB"/>
</dbReference>
<evidence type="ECO:0000256" key="4">
    <source>
        <dbReference type="ARBA" id="ARBA00023172"/>
    </source>
</evidence>
<dbReference type="InterPro" id="IPR010998">
    <property type="entry name" value="Integrase_recombinase_N"/>
</dbReference>
<evidence type="ECO:0008006" key="10">
    <source>
        <dbReference type="Google" id="ProtNLM"/>
    </source>
</evidence>
<dbReference type="PROSITE" id="PS51900">
    <property type="entry name" value="CB"/>
    <property type="match status" value="1"/>
</dbReference>
<evidence type="ECO:0000256" key="3">
    <source>
        <dbReference type="ARBA" id="ARBA00023125"/>
    </source>
</evidence>
<dbReference type="SUPFAM" id="SSF56349">
    <property type="entry name" value="DNA breaking-rejoining enzymes"/>
    <property type="match status" value="1"/>
</dbReference>
<dbReference type="RefSeq" id="WP_039004003.1">
    <property type="nucleotide sequence ID" value="NZ_CP014327.1"/>
</dbReference>
<dbReference type="InterPro" id="IPR025269">
    <property type="entry name" value="SAM-like_dom"/>
</dbReference>
<evidence type="ECO:0000256" key="5">
    <source>
        <dbReference type="PROSITE-ProRule" id="PRU01248"/>
    </source>
</evidence>
<dbReference type="Pfam" id="PF13102">
    <property type="entry name" value="Phage_int_SAM_5"/>
    <property type="match status" value="1"/>
</dbReference>
<dbReference type="Proteomes" id="UP000070371">
    <property type="component" value="Chromosome"/>
</dbReference>
<dbReference type="InterPro" id="IPR050808">
    <property type="entry name" value="Phage_Integrase"/>
</dbReference>
<dbReference type="Gene3D" id="1.10.443.10">
    <property type="entry name" value="Intergrase catalytic core"/>
    <property type="match status" value="1"/>
</dbReference>
<reference evidence="8 9" key="1">
    <citation type="submission" date="2016-02" db="EMBL/GenBank/DDBJ databases">
        <title>Complete genome sequence of Halocynthiibacter arcticus PAMC 20958t from arctic marine sediment.</title>
        <authorList>
            <person name="Lee Y.M."/>
            <person name="Baek K."/>
            <person name="Lee H.K."/>
            <person name="Shin S.C."/>
        </authorList>
    </citation>
    <scope>NUCLEOTIDE SEQUENCE [LARGE SCALE GENOMIC DNA]</scope>
    <source>
        <strain evidence="8">PAMC 20958</strain>
    </source>
</reference>
<dbReference type="PANTHER" id="PTHR30629:SF2">
    <property type="entry name" value="PROPHAGE INTEGRASE INTS-RELATED"/>
    <property type="match status" value="1"/>
</dbReference>
<dbReference type="OrthoDB" id="7222937at2"/>
<proteinExistence type="inferred from homology"/>
<evidence type="ECO:0000313" key="9">
    <source>
        <dbReference type="Proteomes" id="UP000070371"/>
    </source>
</evidence>
<evidence type="ECO:0000256" key="1">
    <source>
        <dbReference type="ARBA" id="ARBA00008857"/>
    </source>
</evidence>
<dbReference type="InterPro" id="IPR013762">
    <property type="entry name" value="Integrase-like_cat_sf"/>
</dbReference>
<name>A0A126V3W7_9RHOB</name>
<keyword evidence="9" id="KW-1185">Reference proteome</keyword>
<sequence length="432" mass="47894">MTTAPAVTGKNKLPKYVRQRSWGAYQYKRDVPKHLRVKAGKATVYHALGTTFMEMVKNLPTIDQQVVTYFASLEAENSRTRTLAIVKSHFGEQAAQQLDAGQLNTNLIAGLWDLAGRLEEEVEPDVYSNLLGASVPVEIITLQTAFDLYGAYKDADQDKKLKNALSKVQADLKASIGAVKLKEVALADLRREDALLYRNYLLARISPNSVSRYINVVRAVVNHAIQERGIVAINPFHNLKVKGAGQSAKDRLPLSAEEAEGGLVTMGSQEDHQAIYLTLWDTGARLNEVTGIVVDDIDLQNRSLSIRPNSIRALKTASSERLIPLSSRAVKALTNLCFGKEGDDPVFPRYGRPNGNTAASAAMMKKLRKQITDPKKSLHSLRHKKKDDLRNVGCPEEISKVILGHSSQEAATRYGAGYRLEVLREWMEKSYQ</sequence>
<comment type="similarity">
    <text evidence="1">Belongs to the 'phage' integrase family.</text>
</comment>
<keyword evidence="3 5" id="KW-0238">DNA-binding</keyword>
<dbReference type="AlphaFoldDB" id="A0A126V3W7"/>
<dbReference type="STRING" id="1579316.RC74_18525"/>
<dbReference type="PROSITE" id="PS51898">
    <property type="entry name" value="TYR_RECOMBINASE"/>
    <property type="match status" value="1"/>
</dbReference>
<evidence type="ECO:0000259" key="7">
    <source>
        <dbReference type="PROSITE" id="PS51900"/>
    </source>
</evidence>